<dbReference type="CDD" id="cd02440">
    <property type="entry name" value="AdoMet_MTases"/>
    <property type="match status" value="1"/>
</dbReference>
<dbReference type="InterPro" id="IPR019410">
    <property type="entry name" value="Methyltransf_16"/>
</dbReference>
<evidence type="ECO:0000313" key="1">
    <source>
        <dbReference type="EMBL" id="OMJ81090.1"/>
    </source>
</evidence>
<dbReference type="InterPro" id="IPR029063">
    <property type="entry name" value="SAM-dependent_MTases_sf"/>
</dbReference>
<dbReference type="PANTHER" id="PTHR14614">
    <property type="entry name" value="HEPATOCELLULAR CARCINOMA-ASSOCIATED ANTIGEN"/>
    <property type="match status" value="1"/>
</dbReference>
<dbReference type="OrthoDB" id="413520at2759"/>
<gene>
    <name evidence="1" type="ORF">SteCoe_18501</name>
</gene>
<dbReference type="PANTHER" id="PTHR14614:SF132">
    <property type="entry name" value="PROTEIN-LYSINE METHYLTRANSFERASE C42C1.13"/>
    <property type="match status" value="1"/>
</dbReference>
<comment type="caution">
    <text evidence="1">The sequence shown here is derived from an EMBL/GenBank/DDBJ whole genome shotgun (WGS) entry which is preliminary data.</text>
</comment>
<reference evidence="1 2" key="1">
    <citation type="submission" date="2016-11" db="EMBL/GenBank/DDBJ databases">
        <title>The macronuclear genome of Stentor coeruleus: a giant cell with tiny introns.</title>
        <authorList>
            <person name="Slabodnick M."/>
            <person name="Ruby J.G."/>
            <person name="Reiff S.B."/>
            <person name="Swart E.C."/>
            <person name="Gosai S."/>
            <person name="Prabakaran S."/>
            <person name="Witkowska E."/>
            <person name="Larue G.E."/>
            <person name="Fisher S."/>
            <person name="Freeman R.M."/>
            <person name="Gunawardena J."/>
            <person name="Chu W."/>
            <person name="Stover N.A."/>
            <person name="Gregory B.D."/>
            <person name="Nowacki M."/>
            <person name="Derisi J."/>
            <person name="Roy S.W."/>
            <person name="Marshall W.F."/>
            <person name="Sood P."/>
        </authorList>
    </citation>
    <scope>NUCLEOTIDE SEQUENCE [LARGE SCALE GENOMIC DNA]</scope>
    <source>
        <strain evidence="1">WM001</strain>
    </source>
</reference>
<organism evidence="1 2">
    <name type="scientific">Stentor coeruleus</name>
    <dbReference type="NCBI Taxonomy" id="5963"/>
    <lineage>
        <taxon>Eukaryota</taxon>
        <taxon>Sar</taxon>
        <taxon>Alveolata</taxon>
        <taxon>Ciliophora</taxon>
        <taxon>Postciliodesmatophora</taxon>
        <taxon>Heterotrichea</taxon>
        <taxon>Heterotrichida</taxon>
        <taxon>Stentoridae</taxon>
        <taxon>Stentor</taxon>
    </lineage>
</organism>
<keyword evidence="2" id="KW-1185">Reference proteome</keyword>
<proteinExistence type="predicted"/>
<evidence type="ECO:0008006" key="3">
    <source>
        <dbReference type="Google" id="ProtNLM"/>
    </source>
</evidence>
<name>A0A1R2BWD7_9CILI</name>
<dbReference type="Gene3D" id="3.40.50.150">
    <property type="entry name" value="Vaccinia Virus protein VP39"/>
    <property type="match status" value="1"/>
</dbReference>
<dbReference type="SUPFAM" id="SSF53335">
    <property type="entry name" value="S-adenosyl-L-methionine-dependent methyltransferases"/>
    <property type="match status" value="1"/>
</dbReference>
<dbReference type="EMBL" id="MPUH01000394">
    <property type="protein sequence ID" value="OMJ81090.1"/>
    <property type="molecule type" value="Genomic_DNA"/>
</dbReference>
<dbReference type="Proteomes" id="UP000187209">
    <property type="component" value="Unassembled WGS sequence"/>
</dbReference>
<dbReference type="Pfam" id="PF10294">
    <property type="entry name" value="Methyltransf_16"/>
    <property type="match status" value="1"/>
</dbReference>
<protein>
    <recommendedName>
        <fullName evidence="3">Methyltransferase small domain-containing protein</fullName>
    </recommendedName>
</protein>
<dbReference type="AlphaFoldDB" id="A0A1R2BWD7"/>
<accession>A0A1R2BWD7</accession>
<evidence type="ECO:0000313" key="2">
    <source>
        <dbReference type="Proteomes" id="UP000187209"/>
    </source>
</evidence>
<sequence length="198" mass="21932">MEGLFDSEFEFEEEIIEGVRLKLKPRDAGQVDSQVHLTLWPAAIELCRQCLVYVDEEKRVLELGAGTGLVGIYVAKNKGCKMVITDGNEESVELIKENAKINSVNIIAEKFLWGGPAIESDIILGSDIIYSRSMVLPLLSTIKATLAPSAICLLANHTIRFNSLESLFYETCNQLGLIVKSLSSITDPLIKVFYLTHI</sequence>